<dbReference type="SUPFAM" id="SSF52317">
    <property type="entry name" value="Class I glutamine amidotransferase-like"/>
    <property type="match status" value="1"/>
</dbReference>
<dbReference type="PRINTS" id="PR00097">
    <property type="entry name" value="ANTSNTHASEII"/>
</dbReference>
<proteinExistence type="inferred from homology"/>
<evidence type="ECO:0000256" key="1">
    <source>
        <dbReference type="ARBA" id="ARBA00005970"/>
    </source>
</evidence>
<dbReference type="PRINTS" id="PR00099">
    <property type="entry name" value="CPSGATASE"/>
</dbReference>
<organism evidence="8 9">
    <name type="scientific">Corynebacterium renale</name>
    <dbReference type="NCBI Taxonomy" id="1724"/>
    <lineage>
        <taxon>Bacteria</taxon>
        <taxon>Bacillati</taxon>
        <taxon>Actinomycetota</taxon>
        <taxon>Actinomycetes</taxon>
        <taxon>Mycobacteriales</taxon>
        <taxon>Corynebacteriaceae</taxon>
        <taxon>Corynebacterium</taxon>
    </lineage>
</organism>
<dbReference type="InterPro" id="IPR005802">
    <property type="entry name" value="ADC_synth_comp_1"/>
</dbReference>
<evidence type="ECO:0000256" key="5">
    <source>
        <dbReference type="SAM" id="MobiDB-lite"/>
    </source>
</evidence>
<evidence type="ECO:0000313" key="8">
    <source>
        <dbReference type="EMBL" id="PFG28845.1"/>
    </source>
</evidence>
<dbReference type="GO" id="GO:0046820">
    <property type="term" value="F:4-amino-4-deoxychorismate synthase activity"/>
    <property type="evidence" value="ECO:0007669"/>
    <property type="project" value="UniProtKB-EC"/>
</dbReference>
<keyword evidence="3" id="KW-0808">Transferase</keyword>
<dbReference type="InterPro" id="IPR017926">
    <property type="entry name" value="GATASE"/>
</dbReference>
<dbReference type="Gene3D" id="3.40.50.880">
    <property type="match status" value="1"/>
</dbReference>
<dbReference type="InterPro" id="IPR005801">
    <property type="entry name" value="ADC_synthase"/>
</dbReference>
<dbReference type="PANTHER" id="PTHR11236">
    <property type="entry name" value="AMINOBENZOATE/ANTHRANILATE SYNTHASE"/>
    <property type="match status" value="1"/>
</dbReference>
<dbReference type="STRING" id="1724.GCA_001044175_00908"/>
<keyword evidence="4" id="KW-0315">Glutamine amidotransferase</keyword>
<feature type="domain" description="Glutamine amidotransferase" evidence="6">
    <location>
        <begin position="15"/>
        <end position="202"/>
    </location>
</feature>
<dbReference type="AlphaFoldDB" id="A0A2A9DRR1"/>
<evidence type="ECO:0000256" key="4">
    <source>
        <dbReference type="ARBA" id="ARBA00022962"/>
    </source>
</evidence>
<evidence type="ECO:0000313" key="9">
    <source>
        <dbReference type="Proteomes" id="UP000221653"/>
    </source>
</evidence>
<protein>
    <recommendedName>
        <fullName evidence="2">aminodeoxychorismate synthase</fullName>
        <ecNumber evidence="2">2.6.1.85</ecNumber>
    </recommendedName>
</protein>
<dbReference type="NCBIfam" id="TIGR00566">
    <property type="entry name" value="trpG_papA"/>
    <property type="match status" value="1"/>
</dbReference>
<evidence type="ECO:0000259" key="7">
    <source>
        <dbReference type="Pfam" id="PF00425"/>
    </source>
</evidence>
<comment type="similarity">
    <text evidence="1">In the C-terminal section; belongs to the anthranilate synthase component I family.</text>
</comment>
<gene>
    <name evidence="8" type="ORF">ATK06_1971</name>
</gene>
<feature type="region of interest" description="Disordered" evidence="5">
    <location>
        <begin position="455"/>
        <end position="474"/>
    </location>
</feature>
<dbReference type="InterPro" id="IPR019999">
    <property type="entry name" value="Anth_synth_I-like"/>
</dbReference>
<dbReference type="GO" id="GO:0008153">
    <property type="term" value="P:4-aminobenzoate biosynthetic process"/>
    <property type="evidence" value="ECO:0007669"/>
    <property type="project" value="TreeGrafter"/>
</dbReference>
<accession>A0A2A9DRR1</accession>
<dbReference type="InterPro" id="IPR015890">
    <property type="entry name" value="Chorismate_C"/>
</dbReference>
<evidence type="ECO:0000256" key="3">
    <source>
        <dbReference type="ARBA" id="ARBA00022679"/>
    </source>
</evidence>
<dbReference type="Gene3D" id="3.60.120.10">
    <property type="entry name" value="Anthranilate synthase"/>
    <property type="match status" value="1"/>
</dbReference>
<dbReference type="Proteomes" id="UP000221653">
    <property type="component" value="Unassembled WGS sequence"/>
</dbReference>
<dbReference type="PRINTS" id="PR00096">
    <property type="entry name" value="GATASE"/>
</dbReference>
<dbReference type="Pfam" id="PF00117">
    <property type="entry name" value="GATase"/>
    <property type="match status" value="1"/>
</dbReference>
<reference evidence="8 9" key="1">
    <citation type="submission" date="2017-10" db="EMBL/GenBank/DDBJ databases">
        <title>Sequencing the genomes of 1000 actinobacteria strains.</title>
        <authorList>
            <person name="Klenk H.-P."/>
        </authorList>
    </citation>
    <scope>NUCLEOTIDE SEQUENCE [LARGE SCALE GENOMIC DNA]</scope>
    <source>
        <strain evidence="8 9">DSM 20688</strain>
    </source>
</reference>
<dbReference type="NCBIfam" id="TIGR00553">
    <property type="entry name" value="pabB"/>
    <property type="match status" value="1"/>
</dbReference>
<dbReference type="EC" id="2.6.1.85" evidence="2"/>
<dbReference type="Pfam" id="PF00425">
    <property type="entry name" value="Chorismate_bind"/>
    <property type="match status" value="1"/>
</dbReference>
<evidence type="ECO:0000256" key="2">
    <source>
        <dbReference type="ARBA" id="ARBA00013139"/>
    </source>
</evidence>
<keyword evidence="9" id="KW-1185">Reference proteome</keyword>
<evidence type="ECO:0000259" key="6">
    <source>
        <dbReference type="Pfam" id="PF00117"/>
    </source>
</evidence>
<dbReference type="CDD" id="cd01743">
    <property type="entry name" value="GATase1_Anthranilate_Synthase"/>
    <property type="match status" value="1"/>
</dbReference>
<dbReference type="EMBL" id="PDJF01000001">
    <property type="protein sequence ID" value="PFG28845.1"/>
    <property type="molecule type" value="Genomic_DNA"/>
</dbReference>
<name>A0A2A9DRR1_9CORY</name>
<sequence>MGWAHCPATLYPVILLVDNRDSYTFNLAHLIAAQSGEEPLVVSADDVFTHRIPERIRAGEFSHVVISPGPGHPETDADFAASRAVIEASQGIPLLGVCLGHQGLALLAGAEVSCTEPHHGVLSTVTHSGEGIFENLPHNMEVVRYHSLHVAEPLPDGLEVHACSEDGTIQALKVAGQPHWGVQFHPESILTQHGDTLMANFLRLTPAPQFQVLHSQHPLTTDAESVFAALRAQHPQHFWLDCATGDSWSIMGTGAGHLTRTISGEQVLERLAQGLNQSVDRTTVPAEVPFAGGFVGYLQYPRPVPGGFWLMPQAFIAIDHSTNTAHCMVLYKELIDDETHSLMSALEQALRAPRSESGPARVVNGQWRMSRDTYLRAIAAAKDYLAAGDSYEVCLTDTWEGTCQGTGFDLYRRLRAANPAPYAAYLHLSPDEPEILCSSPERFLKVRDRVVETKPIKGTAPRDTDPRALQEDPKTRSENLMIVDLLRNDLARVCTPGTVTVPHLMAVETYASVHQLVTTIRGTLRPDATLVDLIAATFPGGSMTGAPKGRTLDIIDHLEAGPRGVYSGTIGYLGFGGNADLNIVIRTATKSGDAVHIGAGGAIVWASAPEAEYQEKQLKAEAVLKGLQD</sequence>
<dbReference type="GO" id="GO:0000162">
    <property type="term" value="P:L-tryptophan biosynthetic process"/>
    <property type="evidence" value="ECO:0007669"/>
    <property type="project" value="TreeGrafter"/>
</dbReference>
<dbReference type="InterPro" id="IPR029062">
    <property type="entry name" value="Class_I_gatase-like"/>
</dbReference>
<dbReference type="SUPFAM" id="SSF56322">
    <property type="entry name" value="ADC synthase"/>
    <property type="match status" value="1"/>
</dbReference>
<dbReference type="InterPro" id="IPR006221">
    <property type="entry name" value="TrpG/PapA_dom"/>
</dbReference>
<dbReference type="GO" id="GO:0005737">
    <property type="term" value="C:cytoplasm"/>
    <property type="evidence" value="ECO:0007669"/>
    <property type="project" value="TreeGrafter"/>
</dbReference>
<dbReference type="GO" id="GO:0009396">
    <property type="term" value="P:folic acid-containing compound biosynthetic process"/>
    <property type="evidence" value="ECO:0007669"/>
    <property type="project" value="InterPro"/>
</dbReference>
<comment type="caution">
    <text evidence="8">The sequence shown here is derived from an EMBL/GenBank/DDBJ whole genome shotgun (WGS) entry which is preliminary data.</text>
</comment>
<feature type="domain" description="Chorismate-utilising enzyme C-terminal" evidence="7">
    <location>
        <begin position="371"/>
        <end position="619"/>
    </location>
</feature>
<dbReference type="PROSITE" id="PS51273">
    <property type="entry name" value="GATASE_TYPE_1"/>
    <property type="match status" value="1"/>
</dbReference>
<dbReference type="PANTHER" id="PTHR11236:SF18">
    <property type="entry name" value="AMINODEOXYCHORISMATE SYNTHASE"/>
    <property type="match status" value="1"/>
</dbReference>